<dbReference type="AlphaFoldDB" id="A0AAU9RR88"/>
<accession>A0AAU9RR88</accession>
<proteinExistence type="predicted"/>
<evidence type="ECO:0000313" key="3">
    <source>
        <dbReference type="Proteomes" id="UP000836841"/>
    </source>
</evidence>
<reference evidence="2 3" key="1">
    <citation type="submission" date="2022-03" db="EMBL/GenBank/DDBJ databases">
        <authorList>
            <person name="Nunn A."/>
            <person name="Chopra R."/>
            <person name="Nunn A."/>
            <person name="Contreras Garrido A."/>
        </authorList>
    </citation>
    <scope>NUCLEOTIDE SEQUENCE [LARGE SCALE GENOMIC DNA]</scope>
</reference>
<evidence type="ECO:0000313" key="2">
    <source>
        <dbReference type="EMBL" id="CAH2045400.1"/>
    </source>
</evidence>
<keyword evidence="3" id="KW-1185">Reference proteome</keyword>
<evidence type="ECO:0000256" key="1">
    <source>
        <dbReference type="SAM" id="MobiDB-lite"/>
    </source>
</evidence>
<gene>
    <name evidence="2" type="ORF">TAV2_LOCUS6060</name>
</gene>
<feature type="region of interest" description="Disordered" evidence="1">
    <location>
        <begin position="149"/>
        <end position="177"/>
    </location>
</feature>
<name>A0AAU9RR88_THLAR</name>
<organism evidence="2 3">
    <name type="scientific">Thlaspi arvense</name>
    <name type="common">Field penny-cress</name>
    <dbReference type="NCBI Taxonomy" id="13288"/>
    <lineage>
        <taxon>Eukaryota</taxon>
        <taxon>Viridiplantae</taxon>
        <taxon>Streptophyta</taxon>
        <taxon>Embryophyta</taxon>
        <taxon>Tracheophyta</taxon>
        <taxon>Spermatophyta</taxon>
        <taxon>Magnoliopsida</taxon>
        <taxon>eudicotyledons</taxon>
        <taxon>Gunneridae</taxon>
        <taxon>Pentapetalae</taxon>
        <taxon>rosids</taxon>
        <taxon>malvids</taxon>
        <taxon>Brassicales</taxon>
        <taxon>Brassicaceae</taxon>
        <taxon>Thlaspideae</taxon>
        <taxon>Thlaspi</taxon>
    </lineage>
</organism>
<feature type="compositionally biased region" description="Low complexity" evidence="1">
    <location>
        <begin position="151"/>
        <end position="168"/>
    </location>
</feature>
<dbReference type="EMBL" id="OU466858">
    <property type="protein sequence ID" value="CAH2045400.1"/>
    <property type="molecule type" value="Genomic_DNA"/>
</dbReference>
<sequence>MWVSYMRLTPPPLVTIISNKGKGKVGDTNNLEQRQSASGLSSRVHGEEGNLELTQIAQNLQQPAEMTHSLEAHQGDNLQTGNMQEDQIATSADPMRIVTRSDTEAEAEKMLNPHGEVGTGKPSDTVEALTTSGFLDNMDVAGFKMGCGDTSANSSSAKGKNAKKQNSSWSRRKRNATGVLGRAHPRRPYNIQRNIDLNLSVGSLISSLGRWRENRVRELFPPADAEQILQMPLGTVADKHIWAYIEHGADTLDNLEHMEEQECDNHHWQIGGRRNDNSTIFRGGRVVDKT</sequence>
<protein>
    <submittedName>
        <fullName evidence="2">Uncharacterized protein</fullName>
    </submittedName>
</protein>
<dbReference type="Proteomes" id="UP000836841">
    <property type="component" value="Chromosome 2"/>
</dbReference>